<dbReference type="Pfam" id="PF00037">
    <property type="entry name" value="Fer4"/>
    <property type="match status" value="2"/>
</dbReference>
<keyword evidence="4" id="KW-0411">Iron-sulfur</keyword>
<accession>X0UE01</accession>
<dbReference type="PANTHER" id="PTHR43687">
    <property type="entry name" value="ADENYLYLSULFATE REDUCTASE, BETA SUBUNIT"/>
    <property type="match status" value="1"/>
</dbReference>
<keyword evidence="1" id="KW-0004">4Fe-4S</keyword>
<evidence type="ECO:0000256" key="2">
    <source>
        <dbReference type="ARBA" id="ARBA00022723"/>
    </source>
</evidence>
<dbReference type="InterPro" id="IPR017900">
    <property type="entry name" value="4Fe4S_Fe_S_CS"/>
</dbReference>
<proteinExistence type="predicted"/>
<dbReference type="GO" id="GO:0051539">
    <property type="term" value="F:4 iron, 4 sulfur cluster binding"/>
    <property type="evidence" value="ECO:0007669"/>
    <property type="project" value="UniProtKB-KW"/>
</dbReference>
<dbReference type="PROSITE" id="PS51379">
    <property type="entry name" value="4FE4S_FER_2"/>
    <property type="match status" value="2"/>
</dbReference>
<dbReference type="InterPro" id="IPR017896">
    <property type="entry name" value="4Fe4S_Fe-S-bd"/>
</dbReference>
<dbReference type="EMBL" id="BARS01026737">
    <property type="protein sequence ID" value="GAG03964.1"/>
    <property type="molecule type" value="Genomic_DNA"/>
</dbReference>
<feature type="domain" description="4Fe-4S ferredoxin-type" evidence="5">
    <location>
        <begin position="2"/>
        <end position="31"/>
    </location>
</feature>
<gene>
    <name evidence="6" type="ORF">S01H1_42098</name>
</gene>
<protein>
    <recommendedName>
        <fullName evidence="5">4Fe-4S ferredoxin-type domain-containing protein</fullName>
    </recommendedName>
</protein>
<evidence type="ECO:0000259" key="5">
    <source>
        <dbReference type="PROSITE" id="PS51379"/>
    </source>
</evidence>
<sequence length="61" mass="6312">SQAISVTDASACTDCGDCVDRCQFGAREMVKGSLSFNPDLCFGCGLCVSSCPTNAITLVDK</sequence>
<dbReference type="PANTHER" id="PTHR43687:SF1">
    <property type="entry name" value="FERREDOXIN III"/>
    <property type="match status" value="1"/>
</dbReference>
<evidence type="ECO:0000256" key="4">
    <source>
        <dbReference type="ARBA" id="ARBA00023014"/>
    </source>
</evidence>
<dbReference type="AlphaFoldDB" id="X0UE01"/>
<keyword evidence="2" id="KW-0479">Metal-binding</keyword>
<name>X0UE01_9ZZZZ</name>
<keyword evidence="3" id="KW-0408">Iron</keyword>
<reference evidence="6" key="1">
    <citation type="journal article" date="2014" name="Front. Microbiol.">
        <title>High frequency of phylogenetically diverse reductive dehalogenase-homologous genes in deep subseafloor sedimentary metagenomes.</title>
        <authorList>
            <person name="Kawai M."/>
            <person name="Futagami T."/>
            <person name="Toyoda A."/>
            <person name="Takaki Y."/>
            <person name="Nishi S."/>
            <person name="Hori S."/>
            <person name="Arai W."/>
            <person name="Tsubouchi T."/>
            <person name="Morono Y."/>
            <person name="Uchiyama I."/>
            <person name="Ito T."/>
            <person name="Fujiyama A."/>
            <person name="Inagaki F."/>
            <person name="Takami H."/>
        </authorList>
    </citation>
    <scope>NUCLEOTIDE SEQUENCE</scope>
    <source>
        <strain evidence="6">Expedition CK06-06</strain>
    </source>
</reference>
<comment type="caution">
    <text evidence="6">The sequence shown here is derived from an EMBL/GenBank/DDBJ whole genome shotgun (WGS) entry which is preliminary data.</text>
</comment>
<dbReference type="InterPro" id="IPR050572">
    <property type="entry name" value="Fe-S_Ferredoxin"/>
</dbReference>
<evidence type="ECO:0000313" key="6">
    <source>
        <dbReference type="EMBL" id="GAG03964.1"/>
    </source>
</evidence>
<evidence type="ECO:0000256" key="3">
    <source>
        <dbReference type="ARBA" id="ARBA00023004"/>
    </source>
</evidence>
<dbReference type="SUPFAM" id="SSF54862">
    <property type="entry name" value="4Fe-4S ferredoxins"/>
    <property type="match status" value="1"/>
</dbReference>
<dbReference type="GO" id="GO:0046872">
    <property type="term" value="F:metal ion binding"/>
    <property type="evidence" value="ECO:0007669"/>
    <property type="project" value="UniProtKB-KW"/>
</dbReference>
<feature type="non-terminal residue" evidence="6">
    <location>
        <position position="1"/>
    </location>
</feature>
<evidence type="ECO:0000256" key="1">
    <source>
        <dbReference type="ARBA" id="ARBA00022485"/>
    </source>
</evidence>
<dbReference type="PROSITE" id="PS00198">
    <property type="entry name" value="4FE4S_FER_1"/>
    <property type="match status" value="1"/>
</dbReference>
<dbReference type="Gene3D" id="3.30.70.20">
    <property type="match status" value="1"/>
</dbReference>
<feature type="domain" description="4Fe-4S ferredoxin-type" evidence="5">
    <location>
        <begin position="32"/>
        <end position="61"/>
    </location>
</feature>
<organism evidence="6">
    <name type="scientific">marine sediment metagenome</name>
    <dbReference type="NCBI Taxonomy" id="412755"/>
    <lineage>
        <taxon>unclassified sequences</taxon>
        <taxon>metagenomes</taxon>
        <taxon>ecological metagenomes</taxon>
    </lineage>
</organism>